<name>A0A0A9AJI5_ARUDO</name>
<sequence length="89" mass="9834">MRSVRRQKKKNGEKPRECQQNLGIPVVEDPGVQWIGHGLLQGRGRALRANLSGARRFPARGQVGARRPQNRFPSGARARSPGACVLRLV</sequence>
<feature type="region of interest" description="Disordered" evidence="1">
    <location>
        <begin position="60"/>
        <end position="80"/>
    </location>
</feature>
<reference evidence="2" key="2">
    <citation type="journal article" date="2015" name="Data Brief">
        <title>Shoot transcriptome of the giant reed, Arundo donax.</title>
        <authorList>
            <person name="Barrero R.A."/>
            <person name="Guerrero F.D."/>
            <person name="Moolhuijzen P."/>
            <person name="Goolsby J.A."/>
            <person name="Tidwell J."/>
            <person name="Bellgard S.E."/>
            <person name="Bellgard M.I."/>
        </authorList>
    </citation>
    <scope>NUCLEOTIDE SEQUENCE</scope>
    <source>
        <tissue evidence="2">Shoot tissue taken approximately 20 cm above the soil surface</tissue>
    </source>
</reference>
<evidence type="ECO:0000256" key="1">
    <source>
        <dbReference type="SAM" id="MobiDB-lite"/>
    </source>
</evidence>
<evidence type="ECO:0000313" key="2">
    <source>
        <dbReference type="EMBL" id="JAD51326.1"/>
    </source>
</evidence>
<accession>A0A0A9AJI5</accession>
<reference evidence="2" key="1">
    <citation type="submission" date="2014-09" db="EMBL/GenBank/DDBJ databases">
        <authorList>
            <person name="Magalhaes I.L.F."/>
            <person name="Oliveira U."/>
            <person name="Santos F.R."/>
            <person name="Vidigal T.H.D.A."/>
            <person name="Brescovit A.D."/>
            <person name="Santos A.J."/>
        </authorList>
    </citation>
    <scope>NUCLEOTIDE SEQUENCE</scope>
    <source>
        <tissue evidence="2">Shoot tissue taken approximately 20 cm above the soil surface</tissue>
    </source>
</reference>
<organism evidence="2">
    <name type="scientific">Arundo donax</name>
    <name type="common">Giant reed</name>
    <name type="synonym">Donax arundinaceus</name>
    <dbReference type="NCBI Taxonomy" id="35708"/>
    <lineage>
        <taxon>Eukaryota</taxon>
        <taxon>Viridiplantae</taxon>
        <taxon>Streptophyta</taxon>
        <taxon>Embryophyta</taxon>
        <taxon>Tracheophyta</taxon>
        <taxon>Spermatophyta</taxon>
        <taxon>Magnoliopsida</taxon>
        <taxon>Liliopsida</taxon>
        <taxon>Poales</taxon>
        <taxon>Poaceae</taxon>
        <taxon>PACMAD clade</taxon>
        <taxon>Arundinoideae</taxon>
        <taxon>Arundineae</taxon>
        <taxon>Arundo</taxon>
    </lineage>
</organism>
<proteinExistence type="predicted"/>
<protein>
    <submittedName>
        <fullName evidence="2">Uncharacterized protein</fullName>
    </submittedName>
</protein>
<dbReference type="EMBL" id="GBRH01246569">
    <property type="protein sequence ID" value="JAD51326.1"/>
    <property type="molecule type" value="Transcribed_RNA"/>
</dbReference>
<dbReference type="AlphaFoldDB" id="A0A0A9AJI5"/>